<sequence length="178" mass="20279">MCALQLCLIKKGFGTSEFNPTLTNQDEISKNLICDSHKDKRSKSLGTSSVFTNKDSQEQTVIPNVHFQIENSNEESIPLTTYVSNEHQLDDMQIIDPYKIHHDGTNAQIYDSYNNNVEYQIQDLSKRLDLLETKLSQDMSTVLTILQRQFPSEAPSVSDTINDNESFETVIYNPKTNL</sequence>
<gene>
    <name evidence="1" type="ORF">GPM918_LOCUS1978</name>
    <name evidence="2" type="ORF">SRO942_LOCUS1978</name>
</gene>
<evidence type="ECO:0000313" key="3">
    <source>
        <dbReference type="Proteomes" id="UP000663829"/>
    </source>
</evidence>
<dbReference type="EMBL" id="CAJOBC010000205">
    <property type="protein sequence ID" value="CAF3554186.1"/>
    <property type="molecule type" value="Genomic_DNA"/>
</dbReference>
<evidence type="ECO:0000313" key="1">
    <source>
        <dbReference type="EMBL" id="CAF0772011.1"/>
    </source>
</evidence>
<evidence type="ECO:0000313" key="2">
    <source>
        <dbReference type="EMBL" id="CAF3554186.1"/>
    </source>
</evidence>
<reference evidence="1" key="1">
    <citation type="submission" date="2021-02" db="EMBL/GenBank/DDBJ databases">
        <authorList>
            <person name="Nowell W R."/>
        </authorList>
    </citation>
    <scope>NUCLEOTIDE SEQUENCE</scope>
</reference>
<comment type="caution">
    <text evidence="1">The sequence shown here is derived from an EMBL/GenBank/DDBJ whole genome shotgun (WGS) entry which is preliminary data.</text>
</comment>
<proteinExistence type="predicted"/>
<dbReference type="Proteomes" id="UP000681722">
    <property type="component" value="Unassembled WGS sequence"/>
</dbReference>
<keyword evidence="3" id="KW-1185">Reference proteome</keyword>
<dbReference type="AlphaFoldDB" id="A0A813QW72"/>
<organism evidence="1 3">
    <name type="scientific">Didymodactylos carnosus</name>
    <dbReference type="NCBI Taxonomy" id="1234261"/>
    <lineage>
        <taxon>Eukaryota</taxon>
        <taxon>Metazoa</taxon>
        <taxon>Spiralia</taxon>
        <taxon>Gnathifera</taxon>
        <taxon>Rotifera</taxon>
        <taxon>Eurotatoria</taxon>
        <taxon>Bdelloidea</taxon>
        <taxon>Philodinida</taxon>
        <taxon>Philodinidae</taxon>
        <taxon>Didymodactylos</taxon>
    </lineage>
</organism>
<accession>A0A813QW72</accession>
<dbReference type="EMBL" id="CAJNOQ010000205">
    <property type="protein sequence ID" value="CAF0772011.1"/>
    <property type="molecule type" value="Genomic_DNA"/>
</dbReference>
<protein>
    <submittedName>
        <fullName evidence="1">Uncharacterized protein</fullName>
    </submittedName>
</protein>
<name>A0A813QW72_9BILA</name>
<dbReference type="Proteomes" id="UP000663829">
    <property type="component" value="Unassembled WGS sequence"/>
</dbReference>
<dbReference type="OrthoDB" id="10013600at2759"/>